<dbReference type="InterPro" id="IPR036259">
    <property type="entry name" value="MFS_trans_sf"/>
</dbReference>
<feature type="transmembrane region" description="Helical" evidence="8">
    <location>
        <begin position="379"/>
        <end position="401"/>
    </location>
</feature>
<feature type="transmembrane region" description="Helical" evidence="8">
    <location>
        <begin position="52"/>
        <end position="74"/>
    </location>
</feature>
<dbReference type="InterPro" id="IPR005829">
    <property type="entry name" value="Sugar_transporter_CS"/>
</dbReference>
<evidence type="ECO:0000313" key="11">
    <source>
        <dbReference type="Proteomes" id="UP001497644"/>
    </source>
</evidence>
<sequence>MEQFRNRWSQYLAAITATISLATSGSHIGWTSPSLPILKSNSSHVRITSDEASWIVSFYLLGNIPGCILAAFIVNWLGRKMSLLIAGVPLSVGFIMIIIAWNPYVLYASRLISGIGQGVVYVVCPMYIGEIADKEIRGSLGSLIKLMVTFGELYAHAVGPFVSYECLAYICLLLPLIFFLTFPWMPESPYFLLMRNRQNDAIAILKRLKRRISEDQLERDLQEIQKTVARDVRDRGHLGDLFNTPGNRRAIIISFGLQVILQCSGIAAIESYTQEILEEGDGALPAGITVILLSVFQLIAGVAAAILVDKVGRRPLLLSTTFLGGIALTIAGIFYFLKFSCEVNMTGYGWILHSSVIFYELIIALGLNPLPYMMLGELFATNIKGAAVSSTNLMSSLMAFAVSKSYQVISDYYGVYTTFFCFACSCFAGLFFIGLVVPETKGKSLLEIQEEFHCKNKKKTGRESENRERNTEQIQIKISDIRFPDYGTFDRESRSDRSSFRLRLVTSGSIIKANEQYFQQSSETA</sequence>
<keyword evidence="6" id="KW-0325">Glycoprotein</keyword>
<dbReference type="Pfam" id="PF00083">
    <property type="entry name" value="Sugar_tr"/>
    <property type="match status" value="1"/>
</dbReference>
<organism evidence="10 11">
    <name type="scientific">Lasius platythorax</name>
    <dbReference type="NCBI Taxonomy" id="488582"/>
    <lineage>
        <taxon>Eukaryota</taxon>
        <taxon>Metazoa</taxon>
        <taxon>Ecdysozoa</taxon>
        <taxon>Arthropoda</taxon>
        <taxon>Hexapoda</taxon>
        <taxon>Insecta</taxon>
        <taxon>Pterygota</taxon>
        <taxon>Neoptera</taxon>
        <taxon>Endopterygota</taxon>
        <taxon>Hymenoptera</taxon>
        <taxon>Apocrita</taxon>
        <taxon>Aculeata</taxon>
        <taxon>Formicoidea</taxon>
        <taxon>Formicidae</taxon>
        <taxon>Formicinae</taxon>
        <taxon>Lasius</taxon>
        <taxon>Lasius</taxon>
    </lineage>
</organism>
<dbReference type="Gene3D" id="1.20.1250.20">
    <property type="entry name" value="MFS general substrate transporter like domains"/>
    <property type="match status" value="1"/>
</dbReference>
<dbReference type="PANTHER" id="PTHR48021:SF46">
    <property type="entry name" value="MAJOR FACILITATOR SUPERFAMILY (MFS) PROFILE DOMAIN-CONTAINING PROTEIN"/>
    <property type="match status" value="1"/>
</dbReference>
<dbReference type="PANTHER" id="PTHR48021">
    <property type="match status" value="1"/>
</dbReference>
<keyword evidence="5 8" id="KW-0472">Membrane</keyword>
<dbReference type="PROSITE" id="PS00217">
    <property type="entry name" value="SUGAR_TRANSPORT_2"/>
    <property type="match status" value="1"/>
</dbReference>
<evidence type="ECO:0000256" key="2">
    <source>
        <dbReference type="ARBA" id="ARBA00022475"/>
    </source>
</evidence>
<dbReference type="InterPro" id="IPR020846">
    <property type="entry name" value="MFS_dom"/>
</dbReference>
<evidence type="ECO:0000256" key="8">
    <source>
        <dbReference type="SAM" id="Phobius"/>
    </source>
</evidence>
<feature type="transmembrane region" description="Helical" evidence="8">
    <location>
        <begin position="348"/>
        <end position="367"/>
    </location>
</feature>
<comment type="subcellular location">
    <subcellularLocation>
        <location evidence="1">Cell membrane</location>
        <topology evidence="1">Multi-pass membrane protein</topology>
    </subcellularLocation>
</comment>
<feature type="transmembrane region" description="Helical" evidence="8">
    <location>
        <begin position="284"/>
        <end position="308"/>
    </location>
</feature>
<feature type="transmembrane region" description="Helical" evidence="8">
    <location>
        <begin position="250"/>
        <end position="272"/>
    </location>
</feature>
<feature type="transmembrane region" description="Helical" evidence="8">
    <location>
        <begin position="413"/>
        <end position="437"/>
    </location>
</feature>
<dbReference type="InterPro" id="IPR050549">
    <property type="entry name" value="MFS_Trehalose_Transporter"/>
</dbReference>
<evidence type="ECO:0000313" key="10">
    <source>
        <dbReference type="EMBL" id="CAL1680149.1"/>
    </source>
</evidence>
<gene>
    <name evidence="10" type="ORF">LPLAT_LOCUS6223</name>
</gene>
<dbReference type="GO" id="GO:0022857">
    <property type="term" value="F:transmembrane transporter activity"/>
    <property type="evidence" value="ECO:0007669"/>
    <property type="project" value="InterPro"/>
</dbReference>
<dbReference type="PROSITE" id="PS00216">
    <property type="entry name" value="SUGAR_TRANSPORT_1"/>
    <property type="match status" value="1"/>
</dbReference>
<dbReference type="GO" id="GO:0005886">
    <property type="term" value="C:plasma membrane"/>
    <property type="evidence" value="ECO:0007669"/>
    <property type="project" value="UniProtKB-SubCell"/>
</dbReference>
<dbReference type="SUPFAM" id="SSF103473">
    <property type="entry name" value="MFS general substrate transporter"/>
    <property type="match status" value="1"/>
</dbReference>
<dbReference type="InterPro" id="IPR005828">
    <property type="entry name" value="MFS_sugar_transport-like"/>
</dbReference>
<feature type="transmembrane region" description="Helical" evidence="8">
    <location>
        <begin position="167"/>
        <end position="185"/>
    </location>
</feature>
<reference evidence="10" key="1">
    <citation type="submission" date="2024-04" db="EMBL/GenBank/DDBJ databases">
        <authorList>
            <consortium name="Molecular Ecology Group"/>
        </authorList>
    </citation>
    <scope>NUCLEOTIDE SEQUENCE</scope>
</reference>
<keyword evidence="2" id="KW-1003">Cell membrane</keyword>
<evidence type="ECO:0000256" key="3">
    <source>
        <dbReference type="ARBA" id="ARBA00022692"/>
    </source>
</evidence>
<keyword evidence="11" id="KW-1185">Reference proteome</keyword>
<feature type="transmembrane region" description="Helical" evidence="8">
    <location>
        <begin position="315"/>
        <end position="336"/>
    </location>
</feature>
<dbReference type="Proteomes" id="UP001497644">
    <property type="component" value="Chromosome 2"/>
</dbReference>
<evidence type="ECO:0000256" key="6">
    <source>
        <dbReference type="ARBA" id="ARBA00023180"/>
    </source>
</evidence>
<feature type="transmembrane region" description="Helical" evidence="8">
    <location>
        <begin position="12"/>
        <end position="32"/>
    </location>
</feature>
<accession>A0AAV2NJZ7</accession>
<evidence type="ECO:0000256" key="7">
    <source>
        <dbReference type="ARBA" id="ARBA00024348"/>
    </source>
</evidence>
<evidence type="ECO:0000256" key="5">
    <source>
        <dbReference type="ARBA" id="ARBA00023136"/>
    </source>
</evidence>
<proteinExistence type="inferred from homology"/>
<comment type="similarity">
    <text evidence="7">Belongs to the major facilitator superfamily. Sugar transporter (TC 2.A.1.1) family. Trehalose transporter subfamily.</text>
</comment>
<evidence type="ECO:0000256" key="1">
    <source>
        <dbReference type="ARBA" id="ARBA00004651"/>
    </source>
</evidence>
<feature type="domain" description="Major facilitator superfamily (MFS) profile" evidence="9">
    <location>
        <begin position="13"/>
        <end position="441"/>
    </location>
</feature>
<name>A0AAV2NJZ7_9HYME</name>
<evidence type="ECO:0000259" key="9">
    <source>
        <dbReference type="PROSITE" id="PS50850"/>
    </source>
</evidence>
<evidence type="ECO:0000256" key="4">
    <source>
        <dbReference type="ARBA" id="ARBA00022989"/>
    </source>
</evidence>
<dbReference type="PROSITE" id="PS50850">
    <property type="entry name" value="MFS"/>
    <property type="match status" value="1"/>
</dbReference>
<protein>
    <recommendedName>
        <fullName evidence="9">Major facilitator superfamily (MFS) profile domain-containing protein</fullName>
    </recommendedName>
</protein>
<keyword evidence="3 8" id="KW-0812">Transmembrane</keyword>
<dbReference type="FunFam" id="1.20.1250.20:FF:000055">
    <property type="entry name" value="Facilitated trehalose transporter Tret1-2 homolog"/>
    <property type="match status" value="1"/>
</dbReference>
<dbReference type="EMBL" id="OZ034825">
    <property type="protein sequence ID" value="CAL1680149.1"/>
    <property type="molecule type" value="Genomic_DNA"/>
</dbReference>
<keyword evidence="4 8" id="KW-1133">Transmembrane helix</keyword>
<feature type="transmembrane region" description="Helical" evidence="8">
    <location>
        <begin position="81"/>
        <end position="101"/>
    </location>
</feature>
<dbReference type="AlphaFoldDB" id="A0AAV2NJZ7"/>